<reference evidence="2 3" key="1">
    <citation type="journal article" date="2019" name="Plant Biotechnol. J.">
        <title>The red bayberry genome and genetic basis of sex determination.</title>
        <authorList>
            <person name="Jia H.M."/>
            <person name="Jia H.J."/>
            <person name="Cai Q.L."/>
            <person name="Wang Y."/>
            <person name="Zhao H.B."/>
            <person name="Yang W.F."/>
            <person name="Wang G.Y."/>
            <person name="Li Y.H."/>
            <person name="Zhan D.L."/>
            <person name="Shen Y.T."/>
            <person name="Niu Q.F."/>
            <person name="Chang L."/>
            <person name="Qiu J."/>
            <person name="Zhao L."/>
            <person name="Xie H.B."/>
            <person name="Fu W.Y."/>
            <person name="Jin J."/>
            <person name="Li X.W."/>
            <person name="Jiao Y."/>
            <person name="Zhou C.C."/>
            <person name="Tu T."/>
            <person name="Chai C.Y."/>
            <person name="Gao J.L."/>
            <person name="Fan L.J."/>
            <person name="van de Weg E."/>
            <person name="Wang J.Y."/>
            <person name="Gao Z.S."/>
        </authorList>
    </citation>
    <scope>NUCLEOTIDE SEQUENCE [LARGE SCALE GENOMIC DNA]</scope>
    <source>
        <tissue evidence="2">Leaves</tissue>
    </source>
</reference>
<name>A0A6A1W5S0_9ROSI</name>
<evidence type="ECO:0000256" key="1">
    <source>
        <dbReference type="SAM" id="MobiDB-lite"/>
    </source>
</evidence>
<evidence type="ECO:0000313" key="2">
    <source>
        <dbReference type="EMBL" id="KAB1220602.1"/>
    </source>
</evidence>
<keyword evidence="3" id="KW-1185">Reference proteome</keyword>
<accession>A0A6A1W5S0</accession>
<sequence length="139" mass="15296">MGMDSIQSSSSRVGNGEMILLESENQLVVDLGGIHAKETQVSPRVVETPLGRKGIVVGLEVGRGKVGHSEGELVLEKSVLSRLWKELDVENLELRAQLELFQKQRNERQRSRGRGRSGVRGRDRSGHGQSRPAVKCVDS</sequence>
<feature type="region of interest" description="Disordered" evidence="1">
    <location>
        <begin position="105"/>
        <end position="139"/>
    </location>
</feature>
<comment type="caution">
    <text evidence="2">The sequence shown here is derived from an EMBL/GenBank/DDBJ whole genome shotgun (WGS) entry which is preliminary data.</text>
</comment>
<protein>
    <submittedName>
        <fullName evidence="2">Uncharacterized protein</fullName>
    </submittedName>
</protein>
<dbReference type="Proteomes" id="UP000516437">
    <property type="component" value="Chromosome 3"/>
</dbReference>
<organism evidence="2 3">
    <name type="scientific">Morella rubra</name>
    <name type="common">Chinese bayberry</name>
    <dbReference type="NCBI Taxonomy" id="262757"/>
    <lineage>
        <taxon>Eukaryota</taxon>
        <taxon>Viridiplantae</taxon>
        <taxon>Streptophyta</taxon>
        <taxon>Embryophyta</taxon>
        <taxon>Tracheophyta</taxon>
        <taxon>Spermatophyta</taxon>
        <taxon>Magnoliopsida</taxon>
        <taxon>eudicotyledons</taxon>
        <taxon>Gunneridae</taxon>
        <taxon>Pentapetalae</taxon>
        <taxon>rosids</taxon>
        <taxon>fabids</taxon>
        <taxon>Fagales</taxon>
        <taxon>Myricaceae</taxon>
        <taxon>Morella</taxon>
    </lineage>
</organism>
<proteinExistence type="predicted"/>
<dbReference type="AlphaFoldDB" id="A0A6A1W5S0"/>
<gene>
    <name evidence="2" type="ORF">CJ030_MR3G015855</name>
</gene>
<evidence type="ECO:0000313" key="3">
    <source>
        <dbReference type="Proteomes" id="UP000516437"/>
    </source>
</evidence>
<dbReference type="EMBL" id="RXIC02000021">
    <property type="protein sequence ID" value="KAB1220602.1"/>
    <property type="molecule type" value="Genomic_DNA"/>
</dbReference>